<dbReference type="PANTHER" id="PTHR31446">
    <property type="entry name" value="ACID PHOSPHATASE/VANADIUM-DEPENDENT HALOPEROXIDASE-RELATED PROTEIN"/>
    <property type="match status" value="1"/>
</dbReference>
<reference evidence="2 3" key="1">
    <citation type="submission" date="2016-09" db="EMBL/GenBank/DDBJ databases">
        <title>Complete genome of Desulfosporosinus sp. OL.</title>
        <authorList>
            <person name="Mardanov A."/>
            <person name="Beletsky A."/>
            <person name="Panova A."/>
            <person name="Karnachuk O."/>
            <person name="Ravin N."/>
        </authorList>
    </citation>
    <scope>NUCLEOTIDE SEQUENCE [LARGE SCALE GENOMIC DNA]</scope>
    <source>
        <strain evidence="2 3">OL</strain>
    </source>
</reference>
<evidence type="ECO:0000313" key="3">
    <source>
        <dbReference type="Proteomes" id="UP000186102"/>
    </source>
</evidence>
<dbReference type="AlphaFoldDB" id="A0A1Q8QTU3"/>
<comment type="caution">
    <text evidence="2">The sequence shown here is derived from an EMBL/GenBank/DDBJ whole genome shotgun (WGS) entry which is preliminary data.</text>
</comment>
<accession>A0A1Q8QTU3</accession>
<keyword evidence="3" id="KW-1185">Reference proteome</keyword>
<dbReference type="Pfam" id="PF02681">
    <property type="entry name" value="DUF212"/>
    <property type="match status" value="1"/>
</dbReference>
<dbReference type="RefSeq" id="WP_170871514.1">
    <property type="nucleotide sequence ID" value="NZ_MLBF01000023.1"/>
</dbReference>
<gene>
    <name evidence="2" type="ORF">DSOL_3000</name>
</gene>
<protein>
    <recommendedName>
        <fullName evidence="4">Divergent PAP2 family protein</fullName>
    </recommendedName>
</protein>
<evidence type="ECO:0000256" key="1">
    <source>
        <dbReference type="SAM" id="Phobius"/>
    </source>
</evidence>
<sequence>MHNPLLLSALLSTIAAQILKIPVYYWVHRSWNWRAALKPGGMPSSHTALMIGLTTATLLKYGWNNPYFAITTSVSMIVIYDAAGVRRQAGQHAIVLNELTATIETLNRKLSTEIFIKPTRLKEVIGHSPIEVLGGIVVGIVVGLFIVR</sequence>
<dbReference type="InterPro" id="IPR003832">
    <property type="entry name" value="DUF212"/>
</dbReference>
<dbReference type="STRING" id="1888891.DSOL_3000"/>
<keyword evidence="1" id="KW-0472">Membrane</keyword>
<proteinExistence type="predicted"/>
<dbReference type="Proteomes" id="UP000186102">
    <property type="component" value="Unassembled WGS sequence"/>
</dbReference>
<dbReference type="EMBL" id="MLBF01000023">
    <property type="protein sequence ID" value="OLN30658.1"/>
    <property type="molecule type" value="Genomic_DNA"/>
</dbReference>
<evidence type="ECO:0008006" key="4">
    <source>
        <dbReference type="Google" id="ProtNLM"/>
    </source>
</evidence>
<keyword evidence="1" id="KW-0812">Transmembrane</keyword>
<organism evidence="2 3">
    <name type="scientific">Desulfosporosinus metallidurans</name>
    <dbReference type="NCBI Taxonomy" id="1888891"/>
    <lineage>
        <taxon>Bacteria</taxon>
        <taxon>Bacillati</taxon>
        <taxon>Bacillota</taxon>
        <taxon>Clostridia</taxon>
        <taxon>Eubacteriales</taxon>
        <taxon>Desulfitobacteriaceae</taxon>
        <taxon>Desulfosporosinus</taxon>
    </lineage>
</organism>
<keyword evidence="1" id="KW-1133">Transmembrane helix</keyword>
<dbReference type="PANTHER" id="PTHR31446:SF29">
    <property type="entry name" value="ACID PHOSPHATASE_VANADIUM-DEPENDENT HALOPEROXIDASE-RELATED PROTEIN"/>
    <property type="match status" value="1"/>
</dbReference>
<evidence type="ECO:0000313" key="2">
    <source>
        <dbReference type="EMBL" id="OLN30658.1"/>
    </source>
</evidence>
<name>A0A1Q8QTU3_9FIRM</name>
<feature type="transmembrane region" description="Helical" evidence="1">
    <location>
        <begin position="130"/>
        <end position="147"/>
    </location>
</feature>